<gene>
    <name evidence="1" type="ORF">POCTA_138.1.T0340247</name>
</gene>
<dbReference type="AlphaFoldDB" id="A0A8S1TYM4"/>
<protein>
    <submittedName>
        <fullName evidence="1">Uncharacterized protein</fullName>
    </submittedName>
</protein>
<dbReference type="Proteomes" id="UP000683925">
    <property type="component" value="Unassembled WGS sequence"/>
</dbReference>
<accession>A0A8S1TYM4</accession>
<dbReference type="EMBL" id="CAJJDP010000034">
    <property type="protein sequence ID" value="CAD8157955.1"/>
    <property type="molecule type" value="Genomic_DNA"/>
</dbReference>
<comment type="caution">
    <text evidence="1">The sequence shown here is derived from an EMBL/GenBank/DDBJ whole genome shotgun (WGS) entry which is preliminary data.</text>
</comment>
<reference evidence="1" key="1">
    <citation type="submission" date="2021-01" db="EMBL/GenBank/DDBJ databases">
        <authorList>
            <consortium name="Genoscope - CEA"/>
            <person name="William W."/>
        </authorList>
    </citation>
    <scope>NUCLEOTIDE SEQUENCE</scope>
</reference>
<evidence type="ECO:0000313" key="2">
    <source>
        <dbReference type="Proteomes" id="UP000683925"/>
    </source>
</evidence>
<proteinExistence type="predicted"/>
<evidence type="ECO:0000313" key="1">
    <source>
        <dbReference type="EMBL" id="CAD8157955.1"/>
    </source>
</evidence>
<name>A0A8S1TYM4_PAROT</name>
<keyword evidence="2" id="KW-1185">Reference proteome</keyword>
<organism evidence="1 2">
    <name type="scientific">Paramecium octaurelia</name>
    <dbReference type="NCBI Taxonomy" id="43137"/>
    <lineage>
        <taxon>Eukaryota</taxon>
        <taxon>Sar</taxon>
        <taxon>Alveolata</taxon>
        <taxon>Ciliophora</taxon>
        <taxon>Intramacronucleata</taxon>
        <taxon>Oligohymenophorea</taxon>
        <taxon>Peniculida</taxon>
        <taxon>Parameciidae</taxon>
        <taxon>Paramecium</taxon>
    </lineage>
</organism>
<sequence>MGLLVVEMIVDGHAYNLLKASLYIILELVMVIV</sequence>